<dbReference type="PRINTS" id="PR00313">
    <property type="entry name" value="CABNDNGRPT"/>
</dbReference>
<dbReference type="InterPro" id="IPR018511">
    <property type="entry name" value="Hemolysin-typ_Ca-bd_CS"/>
</dbReference>
<evidence type="ECO:0000256" key="1">
    <source>
        <dbReference type="SAM" id="MobiDB-lite"/>
    </source>
</evidence>
<protein>
    <recommendedName>
        <fullName evidence="2">DUF4347 domain-containing protein</fullName>
    </recommendedName>
</protein>
<feature type="domain" description="DUF4347" evidence="2">
    <location>
        <begin position="9"/>
        <end position="172"/>
    </location>
</feature>
<sequence length="2064" mass="205291">MPQMEYKPVIIVDGGIAEFDQLVRGAPAGADVFILNSSLPGLQQVAAFLNGRAQVPALHILSHGEPGTLFLGQCAVRLQDLETHAADLDTIRDALAPGADILLYGCEVAASAEGAAFVRRFAELTGASVAASQTRTGADHLGGDWLLEVHIGAVTTELGITAHARAQFSGVLATFDFETGSGAADNGTNVTQTVSGVQLTVSTANTTDVQLLSGPGGTASGQTFVSGNASAGAITFTFSQAIDLTTLAFGDQNAGGSFNWVFTPTGGANSVVNVANDTVTSATDTTDATLNWSGIWSGITSFTVSRSDSSLQTTSIFDNINFTVANAAPLLGGTPADDTATEDVATAIDLSAYNVSDADGDTITLTLAVDRGSIASTDGNGTTASVTVANSGTGSMTLQGTAANLNTYLNDTSKITYTTASNDTTTAVLTVTPNDGTVNGTADTVNITISAVNDAPVLDAAQSPVLAAIDEDAGDDDGSGADGDDDATNNANNGGTTVASMVVDGSITDVDGGAVEAIAVTAVDNTNGVWQYSTDNGTSWNAFSGTTGASVDITSTARLLDGSLSGASTQLVRFVPDAGYNGTAAITFHAWDKSSGVAGSTADASTTGNATPFSTASDTASITVNAVNDAPVFTGLDGTPAFTEGGSSVVLDADVTVGDAELDALNGGNGNYSGASLTIARNGGANGSDSFGFDTGGASFAVSGGNLQSGGQTFATFMNAGGTLTITFTSSGTVATSALVDEVLQRVAYENTSNDLTGNPQLDWTFSDGAANGTGSVTVTLTDVNDAPTLAATGGNPTFTEGGGAQDIYNTVSADTVETGQTFAALTLTVTNVSDGASEILSFDGSDVALTNGNSVTTATNSLAVNVAVTGTTATVSFTGATLSNAQLQTLVDGLTYRNTSENPTTAGNRVVTITGITDSGGTAGGGVESATPNLTSTVSLTPVNDPPVIANLDGDNTALQPGAADNIDNGGNATVANIDSADYNGGFLTITDNGSNNTANGNFSVDGTTVTSGGDGSVSAGETIAVGGVAIGTVDITDDGQGGNNLTINLGANATNARLETLIQNISWGAAAGSGAQTFTLTLNDADGTANGGDADTTANFTMTLGNAPTLDLDGDDSAGTGSGGFAAAFTESTPVAIGDSDVAVSDADGGATIAAITISLTNDQDGAAEGLTVSAAAQNALTGITGATDITRQDTVTITGATASLAEVQTFLQNVFYDNTSDAPDLTDRIITVTLTDNDGLTSSSVTSTVSVANVNDAPAFAGVDNAAAFTEDGAAVVLDGNATVADAELDALNSGNGNYNGATLTLARNGGANAEDTFANNGLLGALTEGGNLTYNGTTVGTVTTNSSGTLVLTFNASATSALVDSVLQNITYSNSNDTPPANVQINYAFNDANGGTQGSGGAGSDTDDSITVTITAANDAPVFGNLDGDAPSGAPNAVFAFDVGGNATVTDPDSTDLDGGTLTITRTGALEGNFALNDAQATSDGDGTIAAGQTIAVGATNIGSVTTDGQGANNLVLTLNANATPTNVQALVQALNYSSVETGSHGFTVTLSDGDGGTSSAATVTVSVATPSTGGGGGGSTGTVTVVTEDNDDGSGLPTTTTTMTTGSEGSGSAAILENTNNNGNVVTATLPANTSISSTGPKTAQTPTQAVNTLVAAIDARNASSEAELIGGAQAYLNTLAETTTLDVRTIVPTTTQSGLSEPIVITGTSPEDGSTQSEAFVIDVRSLPSGTVIQLENIEFATIIGEATINGGSGQNYVMGDDSAQIIVLGEGDDQLFGGAGDDTVGSTTGNDQIFGEAGDDLLFGGAGNDLLNGGANRDAALYGVTSDGVTLSGTRGTVTAVDAGGTDTLTGVELVVFTGENTTGKDRVTVLLQDNAPVAGQYGFNEAAYLGAHQDVAAAVAAGIFASGAEHYALFGQGEGRVVDLLFDAQFYLADNPDVAAAVTEGIFASASEHYQLHGYAENRSLNPLFDGEYYLTQNEDVANAVGSGGLDSAYHHFVLYGDQEGRAASRFFDTAAYREEQGLGSDESALEHFLLVGLPQGVSAPTTADFTSEGLA</sequence>
<organism evidence="3 4">
    <name type="scientific">Roseibium alexandrii (strain DSM 17067 / NCIMB 14079 / DFL-11)</name>
    <name type="common">Labrenzia alexandrii</name>
    <dbReference type="NCBI Taxonomy" id="244592"/>
    <lineage>
        <taxon>Bacteria</taxon>
        <taxon>Pseudomonadati</taxon>
        <taxon>Pseudomonadota</taxon>
        <taxon>Alphaproteobacteria</taxon>
        <taxon>Hyphomicrobiales</taxon>
        <taxon>Stappiaceae</taxon>
        <taxon>Roseibium</taxon>
    </lineage>
</organism>
<reference evidence="3 4" key="2">
    <citation type="submission" date="2013-04" db="EMBL/GenBank/DDBJ databases">
        <authorList>
            <person name="Fiebig A."/>
            <person name="Pradella S."/>
            <person name="Wagner-Doebler I."/>
        </authorList>
    </citation>
    <scope>NUCLEOTIDE SEQUENCE [LARGE SCALE GENOMIC DNA]</scope>
    <source>
        <strain evidence="4">DSM 17067 / NCIMB 14079 / DFL-11</strain>
    </source>
</reference>
<dbReference type="Pfam" id="PF00353">
    <property type="entry name" value="HemolysinCabind"/>
    <property type="match status" value="2"/>
</dbReference>
<dbReference type="InterPro" id="IPR011049">
    <property type="entry name" value="Serralysin-like_metalloprot_C"/>
</dbReference>
<dbReference type="SUPFAM" id="SSF51120">
    <property type="entry name" value="beta-Roll"/>
    <property type="match status" value="1"/>
</dbReference>
<name>A0A5E8GZG3_ROSAD</name>
<dbReference type="EMBL" id="ACCU02000003">
    <property type="protein sequence ID" value="EEE44422.2"/>
    <property type="molecule type" value="Genomic_DNA"/>
</dbReference>
<feature type="compositionally biased region" description="Acidic residues" evidence="1">
    <location>
        <begin position="470"/>
        <end position="487"/>
    </location>
</feature>
<gene>
    <name evidence="3" type="ORF">SADFL11_1709</name>
</gene>
<evidence type="ECO:0000259" key="2">
    <source>
        <dbReference type="Pfam" id="PF14252"/>
    </source>
</evidence>
<dbReference type="Proteomes" id="UP000004703">
    <property type="component" value="Chromosome"/>
</dbReference>
<dbReference type="GO" id="GO:0005509">
    <property type="term" value="F:calcium ion binding"/>
    <property type="evidence" value="ECO:0007669"/>
    <property type="project" value="InterPro"/>
</dbReference>
<dbReference type="Pfam" id="PF14252">
    <property type="entry name" value="DUF4347"/>
    <property type="match status" value="1"/>
</dbReference>
<feature type="region of interest" description="Disordered" evidence="1">
    <location>
        <begin position="470"/>
        <end position="495"/>
    </location>
</feature>
<dbReference type="InterPro" id="IPR001343">
    <property type="entry name" value="Hemolysn_Ca-bd"/>
</dbReference>
<proteinExistence type="predicted"/>
<dbReference type="InterPro" id="IPR025592">
    <property type="entry name" value="DUF4347"/>
</dbReference>
<feature type="region of interest" description="Disordered" evidence="1">
    <location>
        <begin position="1593"/>
        <end position="1614"/>
    </location>
</feature>
<evidence type="ECO:0000313" key="4">
    <source>
        <dbReference type="Proteomes" id="UP000004703"/>
    </source>
</evidence>
<reference evidence="3 4" key="1">
    <citation type="submission" date="2008-01" db="EMBL/GenBank/DDBJ databases">
        <authorList>
            <person name="Wagner-Dobler I."/>
            <person name="Ferriera S."/>
            <person name="Johnson J."/>
            <person name="Kravitz S."/>
            <person name="Beeson K."/>
            <person name="Sutton G."/>
            <person name="Rogers Y.-H."/>
            <person name="Friedman R."/>
            <person name="Frazier M."/>
            <person name="Venter J.C."/>
        </authorList>
    </citation>
    <scope>NUCLEOTIDE SEQUENCE [LARGE SCALE GENOMIC DNA]</scope>
    <source>
        <strain evidence="4">DSM 17067 / NCIMB 14079 / DFL-11</strain>
    </source>
</reference>
<dbReference type="PROSITE" id="PS00330">
    <property type="entry name" value="HEMOLYSIN_CALCIUM"/>
    <property type="match status" value="2"/>
</dbReference>
<comment type="caution">
    <text evidence="3">The sequence shown here is derived from an EMBL/GenBank/DDBJ whole genome shotgun (WGS) entry which is preliminary data.</text>
</comment>
<dbReference type="RefSeq" id="WP_167578963.1">
    <property type="nucleotide sequence ID" value="NZ_CM011002.1"/>
</dbReference>
<accession>A0A5E8GZG3</accession>
<evidence type="ECO:0000313" key="3">
    <source>
        <dbReference type="EMBL" id="EEE44422.2"/>
    </source>
</evidence>